<dbReference type="SUPFAM" id="SSF47323">
    <property type="entry name" value="Anticodon-binding domain of a subclass of class I aminoacyl-tRNA synthetases"/>
    <property type="match status" value="1"/>
</dbReference>
<evidence type="ECO:0000313" key="12">
    <source>
        <dbReference type="EMBL" id="EXU61071.1"/>
    </source>
</evidence>
<name>A0A014KVN4_9BACT</name>
<keyword evidence="5 10" id="KW-0547">Nucleotide-binding</keyword>
<dbReference type="PATRIC" id="fig|1188239.3.peg.1001"/>
<dbReference type="RefSeq" id="WP_044284243.1">
    <property type="nucleotide sequence ID" value="NZ_JFAD01000021.1"/>
</dbReference>
<feature type="domain" description="Methionyl/Leucyl tRNA synthetase" evidence="11">
    <location>
        <begin position="6"/>
        <end position="138"/>
    </location>
</feature>
<dbReference type="InterPro" id="IPR014729">
    <property type="entry name" value="Rossmann-like_a/b/a_fold"/>
</dbReference>
<dbReference type="InterPro" id="IPR009080">
    <property type="entry name" value="tRNAsynth_Ia_anticodon-bd"/>
</dbReference>
<dbReference type="InterPro" id="IPR014758">
    <property type="entry name" value="Met-tRNA_synth"/>
</dbReference>
<evidence type="ECO:0000256" key="1">
    <source>
        <dbReference type="ARBA" id="ARBA00003314"/>
    </source>
</evidence>
<proteinExistence type="inferred from homology"/>
<keyword evidence="6 10" id="KW-0067">ATP-binding</keyword>
<accession>A0A014KVN4</accession>
<dbReference type="EMBL" id="JFAD01000021">
    <property type="protein sequence ID" value="EXU61071.1"/>
    <property type="molecule type" value="Genomic_DNA"/>
</dbReference>
<dbReference type="Pfam" id="PF09334">
    <property type="entry name" value="tRNA-synt_1g"/>
    <property type="match status" value="2"/>
</dbReference>
<evidence type="ECO:0000256" key="4">
    <source>
        <dbReference type="ARBA" id="ARBA00022598"/>
    </source>
</evidence>
<dbReference type="Proteomes" id="UP000020977">
    <property type="component" value="Unassembled WGS sequence"/>
</dbReference>
<reference evidence="12 13" key="1">
    <citation type="submission" date="2014-03" db="EMBL/GenBank/DDBJ databases">
        <title>Genome sequence of Mycoplasma ovipneumoniae strain 14811.</title>
        <authorList>
            <person name="Sirand-Pugnet P."/>
            <person name="Breton M."/>
            <person name="Dordet-Frisoni E."/>
            <person name="Baranowski E."/>
            <person name="Barre A."/>
            <person name="Couture C."/>
            <person name="Dupuy V."/>
            <person name="Gaurivaud P."/>
            <person name="Jacob D."/>
            <person name="Lemaitre C."/>
            <person name="Manso-Silvan L."/>
            <person name="Nikolski M."/>
            <person name="Nouvel L.-X."/>
            <person name="Poumarat F."/>
            <person name="Tardy F."/>
            <person name="Thebault P."/>
            <person name="Theil S."/>
            <person name="Citti C."/>
            <person name="Thiaucourt F."/>
            <person name="Blanchard A."/>
        </authorList>
    </citation>
    <scope>NUCLEOTIDE SEQUENCE [LARGE SCALE GENOMIC DNA]</scope>
    <source>
        <strain evidence="12 13">14811</strain>
    </source>
</reference>
<gene>
    <name evidence="12" type="primary">metG(metS)</name>
    <name evidence="12" type="ORF">MOVI_4070</name>
</gene>
<evidence type="ECO:0000256" key="5">
    <source>
        <dbReference type="ARBA" id="ARBA00022741"/>
    </source>
</evidence>
<dbReference type="InterPro" id="IPR015413">
    <property type="entry name" value="Methionyl/Leucyl_tRNA_Synth"/>
</dbReference>
<keyword evidence="4 10" id="KW-0436">Ligase</keyword>
<evidence type="ECO:0000259" key="11">
    <source>
        <dbReference type="Pfam" id="PF09334"/>
    </source>
</evidence>
<evidence type="ECO:0000256" key="3">
    <source>
        <dbReference type="ARBA" id="ARBA00018753"/>
    </source>
</evidence>
<keyword evidence="7 10" id="KW-0648">Protein biosynthesis</keyword>
<evidence type="ECO:0000256" key="2">
    <source>
        <dbReference type="ARBA" id="ARBA00012838"/>
    </source>
</evidence>
<comment type="caution">
    <text evidence="12">The sequence shown here is derived from an EMBL/GenBank/DDBJ whole genome shotgun (WGS) entry which is preliminary data.</text>
</comment>
<evidence type="ECO:0000256" key="6">
    <source>
        <dbReference type="ARBA" id="ARBA00022840"/>
    </source>
</evidence>
<dbReference type="Gene3D" id="1.10.730.10">
    <property type="entry name" value="Isoleucyl-tRNA Synthetase, Domain 1"/>
    <property type="match status" value="1"/>
</dbReference>
<dbReference type="eggNOG" id="COG0143">
    <property type="taxonomic scope" value="Bacteria"/>
</dbReference>
<dbReference type="GO" id="GO:0006431">
    <property type="term" value="P:methionyl-tRNA aminoacylation"/>
    <property type="evidence" value="ECO:0007669"/>
    <property type="project" value="InterPro"/>
</dbReference>
<evidence type="ECO:0000256" key="8">
    <source>
        <dbReference type="ARBA" id="ARBA00023146"/>
    </source>
</evidence>
<dbReference type="AlphaFoldDB" id="A0A014KVN4"/>
<dbReference type="SUPFAM" id="SSF52374">
    <property type="entry name" value="Nucleotidylyl transferase"/>
    <property type="match status" value="1"/>
</dbReference>
<dbReference type="Gene3D" id="2.170.220.10">
    <property type="match status" value="1"/>
</dbReference>
<comment type="similarity">
    <text evidence="10">Belongs to the class-I aminoacyl-tRNA synthetase family.</text>
</comment>
<sequence>MAKKFYITTPIYYASGNLHIGHLYSSTLAWVVRNFKKMQGFDALMLTGSDEHGHKISRLAAQSDLDPQTFVDQNVEKFKILWQKFGIDYDYFLRTTSQSHKNFVKKIFNKMYENNDIFQGQYQGLYSVSDEEFLSQVQCIEKNNEFFHPVSGAKMELVEEKSYFFAISKFQKWLENYLDANPNFISDKKIANELRQNFFQKGLEDLSVSRKNLKWGINLEKFQDQTIYVWLDALFSYLSIFDDQINIDSPQSQNFWNQAEEIVHVVGKEIARFHCIYWPIFLKSLNFRLPSTILTHGWLITPEGKMSKSKGNVINPLELLDEFDAEIIKFYFVSQISAENDSIFDKKLLESLYNSFFVNTYGNLISRTIALVLKYFNNGLKFNIENLDWIDISFYEKILVSFDSFSENLSNFQLEKGFKLIIELAKNLNGYFDIKQLWNEKNLDKLGASLLLVLNGIYTISACLNCVMPKTVGKIIDFLGIKTTSFELITKLDKFDNIIFEKLEKPFFPRKKS</sequence>
<organism evidence="12 13">
    <name type="scientific">Mesomycoplasma ovipneumoniae 14811</name>
    <dbReference type="NCBI Taxonomy" id="1188239"/>
    <lineage>
        <taxon>Bacteria</taxon>
        <taxon>Bacillati</taxon>
        <taxon>Mycoplasmatota</taxon>
        <taxon>Mycoplasmoidales</taxon>
        <taxon>Metamycoplasmataceae</taxon>
        <taxon>Mesomycoplasma</taxon>
    </lineage>
</organism>
<dbReference type="InterPro" id="IPR023457">
    <property type="entry name" value="Met-tRNA_synth_2"/>
</dbReference>
<protein>
    <recommendedName>
        <fullName evidence="3">Methionine--tRNA ligase</fullName>
        <ecNumber evidence="2">6.1.1.10</ecNumber>
    </recommendedName>
    <alternativeName>
        <fullName evidence="9">Methionyl-tRNA synthetase</fullName>
    </alternativeName>
</protein>
<dbReference type="EC" id="6.1.1.10" evidence="2"/>
<dbReference type="NCBIfam" id="TIGR00398">
    <property type="entry name" value="metG"/>
    <property type="match status" value="1"/>
</dbReference>
<dbReference type="CDD" id="cd00814">
    <property type="entry name" value="MetRS_core"/>
    <property type="match status" value="1"/>
</dbReference>
<keyword evidence="8 10" id="KW-0030">Aminoacyl-tRNA synthetase</keyword>
<dbReference type="InterPro" id="IPR033911">
    <property type="entry name" value="MetRS_core"/>
</dbReference>
<dbReference type="Gene3D" id="3.40.50.620">
    <property type="entry name" value="HUPs"/>
    <property type="match status" value="1"/>
</dbReference>
<evidence type="ECO:0000313" key="13">
    <source>
        <dbReference type="Proteomes" id="UP000020977"/>
    </source>
</evidence>
<evidence type="ECO:0000256" key="9">
    <source>
        <dbReference type="ARBA" id="ARBA00030904"/>
    </source>
</evidence>
<dbReference type="PRINTS" id="PR01041">
    <property type="entry name" value="TRNASYNTHMET"/>
</dbReference>
<evidence type="ECO:0000256" key="7">
    <source>
        <dbReference type="ARBA" id="ARBA00022917"/>
    </source>
</evidence>
<comment type="function">
    <text evidence="1">Is required not only for elongation of protein synthesis but also for the initiation of all mRNA translation through initiator tRNA(fMet) aminoacylation.</text>
</comment>
<dbReference type="PANTHER" id="PTHR43326:SF1">
    <property type="entry name" value="METHIONINE--TRNA LIGASE, MITOCHONDRIAL"/>
    <property type="match status" value="1"/>
</dbReference>
<dbReference type="GO" id="GO:0005524">
    <property type="term" value="F:ATP binding"/>
    <property type="evidence" value="ECO:0007669"/>
    <property type="project" value="UniProtKB-KW"/>
</dbReference>
<dbReference type="PANTHER" id="PTHR43326">
    <property type="entry name" value="METHIONYL-TRNA SYNTHETASE"/>
    <property type="match status" value="1"/>
</dbReference>
<feature type="domain" description="Methionyl/Leucyl tRNA synthetase" evidence="11">
    <location>
        <begin position="150"/>
        <end position="368"/>
    </location>
</feature>
<dbReference type="STRING" id="1188239.MOVI_4070"/>
<evidence type="ECO:0000256" key="10">
    <source>
        <dbReference type="RuleBase" id="RU363039"/>
    </source>
</evidence>
<dbReference type="GO" id="GO:0004825">
    <property type="term" value="F:methionine-tRNA ligase activity"/>
    <property type="evidence" value="ECO:0007669"/>
    <property type="project" value="UniProtKB-EC"/>
</dbReference>